<comment type="caution">
    <text evidence="14">The sequence shown here is derived from an EMBL/GenBank/DDBJ whole genome shotgun (WGS) entry which is preliminary data.</text>
</comment>
<dbReference type="PROSITE" id="PS50067">
    <property type="entry name" value="KINESIN_MOTOR_2"/>
    <property type="match status" value="1"/>
</dbReference>
<evidence type="ECO:0000313" key="15">
    <source>
        <dbReference type="Proteomes" id="UP001381693"/>
    </source>
</evidence>
<keyword evidence="3" id="KW-0963">Cytoplasm</keyword>
<dbReference type="Pfam" id="PF00498">
    <property type="entry name" value="FHA"/>
    <property type="match status" value="1"/>
</dbReference>
<dbReference type="GO" id="GO:0005874">
    <property type="term" value="C:microtubule"/>
    <property type="evidence" value="ECO:0007669"/>
    <property type="project" value="UniProtKB-KW"/>
</dbReference>
<protein>
    <recommendedName>
        <fullName evidence="2">Kinesin-like protein unc-104</fullName>
    </recommendedName>
</protein>
<keyword evidence="15" id="KW-1185">Reference proteome</keyword>
<dbReference type="Gene3D" id="3.40.850.10">
    <property type="entry name" value="Kinesin motor domain"/>
    <property type="match status" value="1"/>
</dbReference>
<feature type="region of interest" description="Disordered" evidence="12">
    <location>
        <begin position="23"/>
        <end position="49"/>
    </location>
</feature>
<keyword evidence="4" id="KW-0493">Microtubule</keyword>
<feature type="coiled-coil region" evidence="11">
    <location>
        <begin position="396"/>
        <end position="445"/>
    </location>
</feature>
<sequence>MNETSSRSHAVFTIVLTQRRTDTTTNLSSERVSKATGSERADSTGAKGTRLKEGANINKSLTTLGKASKPNKKRKAEFIPYRDSVLTWLLRENLGGNSKTAMIAAISPADINYDETLSTLRYADRAKAIRCNAVVNEDANAKLIRELKEEIQRLRELLKVEGIEVQEGQEITKVMNNRNDMETPQINSPVSTVAEVAVDQLQANEKLIAELNETWEEKLKRTESIRLQREAVFAEMGVALKEDGNTLGIFSPKKTPHLVNLNEDPSMSECLLYYIKDGITRVGSTESNIPQDIQLFGSYIKPEHCMFENQEGVVLLHPCPQALCYVNGREVVEPTVLKTGSRVILGKNHVFRFNHPEQARERRETKSPAETPGSGEPADWQFAQVELLEKQGIDLKEEMQKRLVALEEQYQREKEEAQKEFDKERKSYEARIDALQKQVEEQSMTMSMYSSYTPDDFNTEDDIFVNPLFDAECNWTEREYALASWAFRKWKYHQFTSLRDDLWGNAIFLKEANAISVELKKK</sequence>
<keyword evidence="7 11" id="KW-0175">Coiled coil</keyword>
<comment type="subcellular location">
    <subcellularLocation>
        <location evidence="1">Cytoplasm</location>
        <location evidence="1">Cytoskeleton</location>
    </subcellularLocation>
</comment>
<dbReference type="InterPro" id="IPR001752">
    <property type="entry name" value="Kinesin_motor_dom"/>
</dbReference>
<comment type="caution">
    <text evidence="10">Lacks conserved residue(s) required for the propagation of feature annotation.</text>
</comment>
<evidence type="ECO:0000256" key="3">
    <source>
        <dbReference type="ARBA" id="ARBA00022490"/>
    </source>
</evidence>
<evidence type="ECO:0000256" key="5">
    <source>
        <dbReference type="ARBA" id="ARBA00022741"/>
    </source>
</evidence>
<feature type="compositionally biased region" description="Basic and acidic residues" evidence="12">
    <location>
        <begin position="355"/>
        <end position="367"/>
    </location>
</feature>
<keyword evidence="5" id="KW-0547">Nucleotide-binding</keyword>
<dbReference type="AlphaFoldDB" id="A0AAN8XB97"/>
<dbReference type="GO" id="GO:0005524">
    <property type="term" value="F:ATP binding"/>
    <property type="evidence" value="ECO:0007669"/>
    <property type="project" value="UniProtKB-KW"/>
</dbReference>
<feature type="compositionally biased region" description="Basic and acidic residues" evidence="12">
    <location>
        <begin position="31"/>
        <end position="42"/>
    </location>
</feature>
<keyword evidence="6" id="KW-0067">ATP-binding</keyword>
<accession>A0AAN8XB97</accession>
<dbReference type="InterPro" id="IPR027417">
    <property type="entry name" value="P-loop_NTPase"/>
</dbReference>
<evidence type="ECO:0000256" key="9">
    <source>
        <dbReference type="ARBA" id="ARBA00023212"/>
    </source>
</evidence>
<dbReference type="CDD" id="cd22705">
    <property type="entry name" value="FHA_KIF1"/>
    <property type="match status" value="1"/>
</dbReference>
<evidence type="ECO:0000256" key="11">
    <source>
        <dbReference type="SAM" id="Coils"/>
    </source>
</evidence>
<dbReference type="FunFam" id="2.60.200.20:FF:000001">
    <property type="entry name" value="Kinesin family member 1B"/>
    <property type="match status" value="1"/>
</dbReference>
<dbReference type="PANTHER" id="PTHR47117">
    <property type="entry name" value="STAR-RELATED LIPID TRANSFER PROTEIN 9"/>
    <property type="match status" value="1"/>
</dbReference>
<dbReference type="Pfam" id="PF00225">
    <property type="entry name" value="Kinesin"/>
    <property type="match status" value="1"/>
</dbReference>
<dbReference type="Gene3D" id="6.10.250.2520">
    <property type="match status" value="1"/>
</dbReference>
<evidence type="ECO:0000256" key="8">
    <source>
        <dbReference type="ARBA" id="ARBA00023175"/>
    </source>
</evidence>
<dbReference type="EMBL" id="JAXCGZ010006675">
    <property type="protein sequence ID" value="KAK7079601.1"/>
    <property type="molecule type" value="Genomic_DNA"/>
</dbReference>
<dbReference type="SMART" id="SM00129">
    <property type="entry name" value="KISc"/>
    <property type="match status" value="1"/>
</dbReference>
<evidence type="ECO:0000256" key="4">
    <source>
        <dbReference type="ARBA" id="ARBA00022701"/>
    </source>
</evidence>
<feature type="region of interest" description="Disordered" evidence="12">
    <location>
        <begin position="355"/>
        <end position="377"/>
    </location>
</feature>
<name>A0AAN8XB97_HALRR</name>
<dbReference type="SUPFAM" id="SSF52540">
    <property type="entry name" value="P-loop containing nucleoside triphosphate hydrolases"/>
    <property type="match status" value="1"/>
</dbReference>
<dbReference type="GO" id="GO:0008017">
    <property type="term" value="F:microtubule binding"/>
    <property type="evidence" value="ECO:0007669"/>
    <property type="project" value="InterPro"/>
</dbReference>
<keyword evidence="9" id="KW-0206">Cytoskeleton</keyword>
<evidence type="ECO:0000313" key="14">
    <source>
        <dbReference type="EMBL" id="KAK7079601.1"/>
    </source>
</evidence>
<keyword evidence="8" id="KW-0505">Motor protein</keyword>
<reference evidence="14 15" key="1">
    <citation type="submission" date="2023-11" db="EMBL/GenBank/DDBJ databases">
        <title>Halocaridina rubra genome assembly.</title>
        <authorList>
            <person name="Smith C."/>
        </authorList>
    </citation>
    <scope>NUCLEOTIDE SEQUENCE [LARGE SCALE GENOMIC DNA]</scope>
    <source>
        <strain evidence="14">EP-1</strain>
        <tissue evidence="14">Whole</tissue>
    </source>
</reference>
<feature type="non-terminal residue" evidence="14">
    <location>
        <position position="522"/>
    </location>
</feature>
<organism evidence="14 15">
    <name type="scientific">Halocaridina rubra</name>
    <name type="common">Hawaiian red shrimp</name>
    <dbReference type="NCBI Taxonomy" id="373956"/>
    <lineage>
        <taxon>Eukaryota</taxon>
        <taxon>Metazoa</taxon>
        <taxon>Ecdysozoa</taxon>
        <taxon>Arthropoda</taxon>
        <taxon>Crustacea</taxon>
        <taxon>Multicrustacea</taxon>
        <taxon>Malacostraca</taxon>
        <taxon>Eumalacostraca</taxon>
        <taxon>Eucarida</taxon>
        <taxon>Decapoda</taxon>
        <taxon>Pleocyemata</taxon>
        <taxon>Caridea</taxon>
        <taxon>Atyoidea</taxon>
        <taxon>Atyidae</taxon>
        <taxon>Halocaridina</taxon>
    </lineage>
</organism>
<dbReference type="Proteomes" id="UP001381693">
    <property type="component" value="Unassembled WGS sequence"/>
</dbReference>
<dbReference type="Pfam" id="PF16183">
    <property type="entry name" value="Kinesin_assoc"/>
    <property type="match status" value="2"/>
</dbReference>
<dbReference type="InterPro" id="IPR008984">
    <property type="entry name" value="SMAD_FHA_dom_sf"/>
</dbReference>
<dbReference type="PANTHER" id="PTHR47117:SF10">
    <property type="entry name" value="KINESIN-LIKE PROTEIN KIF1B"/>
    <property type="match status" value="1"/>
</dbReference>
<dbReference type="InterPro" id="IPR000253">
    <property type="entry name" value="FHA_dom"/>
</dbReference>
<proteinExistence type="inferred from homology"/>
<feature type="coiled-coil region" evidence="11">
    <location>
        <begin position="137"/>
        <end position="164"/>
    </location>
</feature>
<dbReference type="GO" id="GO:0003777">
    <property type="term" value="F:microtubule motor activity"/>
    <property type="evidence" value="ECO:0007669"/>
    <property type="project" value="InterPro"/>
</dbReference>
<dbReference type="InterPro" id="IPR032405">
    <property type="entry name" value="Kinesin_assoc"/>
</dbReference>
<dbReference type="SUPFAM" id="SSF49879">
    <property type="entry name" value="SMAD/FHA domain"/>
    <property type="match status" value="1"/>
</dbReference>
<gene>
    <name evidence="14" type="ORF">SK128_026926</name>
</gene>
<evidence type="ECO:0000256" key="10">
    <source>
        <dbReference type="PROSITE-ProRule" id="PRU00283"/>
    </source>
</evidence>
<evidence type="ECO:0000256" key="1">
    <source>
        <dbReference type="ARBA" id="ARBA00004245"/>
    </source>
</evidence>
<dbReference type="Gene3D" id="2.60.200.20">
    <property type="match status" value="1"/>
</dbReference>
<evidence type="ECO:0000256" key="6">
    <source>
        <dbReference type="ARBA" id="ARBA00022840"/>
    </source>
</evidence>
<evidence type="ECO:0000256" key="12">
    <source>
        <dbReference type="SAM" id="MobiDB-lite"/>
    </source>
</evidence>
<dbReference type="InterPro" id="IPR036961">
    <property type="entry name" value="Kinesin_motor_dom_sf"/>
</dbReference>
<evidence type="ECO:0000259" key="13">
    <source>
        <dbReference type="PROSITE" id="PS50067"/>
    </source>
</evidence>
<dbReference type="GO" id="GO:0007018">
    <property type="term" value="P:microtubule-based movement"/>
    <property type="evidence" value="ECO:0007669"/>
    <property type="project" value="InterPro"/>
</dbReference>
<dbReference type="PRINTS" id="PR00380">
    <property type="entry name" value="KINESINHEAVY"/>
</dbReference>
<comment type="similarity">
    <text evidence="10">Belongs to the TRAFAC class myosin-kinesin ATPase superfamily. Kinesin family.</text>
</comment>
<evidence type="ECO:0000256" key="2">
    <source>
        <dbReference type="ARBA" id="ARBA00020751"/>
    </source>
</evidence>
<evidence type="ECO:0000256" key="7">
    <source>
        <dbReference type="ARBA" id="ARBA00023054"/>
    </source>
</evidence>
<feature type="domain" description="Kinesin motor" evidence="13">
    <location>
        <begin position="1"/>
        <end position="129"/>
    </location>
</feature>